<evidence type="ECO:0000313" key="3">
    <source>
        <dbReference type="Proteomes" id="UP001228690"/>
    </source>
</evidence>
<evidence type="ECO:0000256" key="1">
    <source>
        <dbReference type="SAM" id="Coils"/>
    </source>
</evidence>
<keyword evidence="3" id="KW-1185">Reference proteome</keyword>
<keyword evidence="1" id="KW-0175">Coiled coil</keyword>
<evidence type="ECO:0000313" key="2">
    <source>
        <dbReference type="EMBL" id="WGK68362.1"/>
    </source>
</evidence>
<dbReference type="EMBL" id="CP123443">
    <property type="protein sequence ID" value="WGK68362.1"/>
    <property type="molecule type" value="Genomic_DNA"/>
</dbReference>
<reference evidence="2 3" key="1">
    <citation type="submission" date="2023-04" db="EMBL/GenBank/DDBJ databases">
        <title>Spirochaete genome identified in red abalone sample constitutes a novel genus.</title>
        <authorList>
            <person name="Sharma S.P."/>
            <person name="Purcell C.M."/>
            <person name="Hyde J.R."/>
            <person name="Severin A.J."/>
        </authorList>
    </citation>
    <scope>NUCLEOTIDE SEQUENCE [LARGE SCALE GENOMIC DNA]</scope>
    <source>
        <strain evidence="2 3">SP-2023</strain>
    </source>
</reference>
<dbReference type="Proteomes" id="UP001228690">
    <property type="component" value="Chromosome"/>
</dbReference>
<proteinExistence type="predicted"/>
<dbReference type="RefSeq" id="WP_326926538.1">
    <property type="nucleotide sequence ID" value="NZ_CP123443.1"/>
</dbReference>
<sequence>MKYYIGIKDDKVVANWGGANPISDEQIAAICGGTPDEMREVPSGAAIPLDHSLVCYKADWTLKTAEELEAEGLDEKGEALPSAAEREAQKQAAEHKQQQIADLEKKQERLMRFVEFNKTYEDTMLKPIAETLARKVYNGSDPVLKQNRKLRKLMQGKLTKLRAQNKTTLDQAKERLAKYREQLDLVDAQLKTLKEVPETANP</sequence>
<feature type="coiled-coil region" evidence="1">
    <location>
        <begin position="162"/>
        <end position="196"/>
    </location>
</feature>
<name>A0ABY8MEG6_9SPIO</name>
<gene>
    <name evidence="2" type="ORF">P0082_07690</name>
</gene>
<accession>A0ABY8MEG6</accession>
<protein>
    <submittedName>
        <fullName evidence="2">Uncharacterized protein</fullName>
    </submittedName>
</protein>
<organism evidence="2 3">
    <name type="scientific">Candidatus Haliotispira prima</name>
    <dbReference type="NCBI Taxonomy" id="3034016"/>
    <lineage>
        <taxon>Bacteria</taxon>
        <taxon>Pseudomonadati</taxon>
        <taxon>Spirochaetota</taxon>
        <taxon>Spirochaetia</taxon>
        <taxon>Spirochaetales</taxon>
        <taxon>Spirochaetaceae</taxon>
        <taxon>Candidatus Haliotispira</taxon>
    </lineage>
</organism>